<sequence>MPQRAVVYEVVAWDRLLQELLSKRDRVSIVKAMTMVTEYMEHLIELSASARDLESVPPPSPTIRRLRQLHKSLPTYQDECRQLAQIAPATLSN</sequence>
<reference evidence="1 2" key="1">
    <citation type="submission" date="2019-07" db="EMBL/GenBank/DDBJ databases">
        <title>Genomics analysis of Aphanomyces spp. identifies a new class of oomycete effector associated with host adaptation.</title>
        <authorList>
            <person name="Gaulin E."/>
        </authorList>
    </citation>
    <scope>NUCLEOTIDE SEQUENCE [LARGE SCALE GENOMIC DNA]</scope>
    <source>
        <strain evidence="1 2">ATCC 201684</strain>
    </source>
</reference>
<dbReference type="VEuPathDB" id="FungiDB:AeMF1_021116"/>
<comment type="caution">
    <text evidence="1">The sequence shown here is derived from an EMBL/GenBank/DDBJ whole genome shotgun (WGS) entry which is preliminary data.</text>
</comment>
<dbReference type="Proteomes" id="UP000481153">
    <property type="component" value="Unassembled WGS sequence"/>
</dbReference>
<dbReference type="AlphaFoldDB" id="A0A6G0XAP2"/>
<protein>
    <submittedName>
        <fullName evidence="1">Uncharacterized protein</fullName>
    </submittedName>
</protein>
<gene>
    <name evidence="1" type="ORF">Ae201684_006908</name>
</gene>
<name>A0A6G0XAP2_9STRA</name>
<accession>A0A6G0XAP2</accession>
<keyword evidence="2" id="KW-1185">Reference proteome</keyword>
<evidence type="ECO:0000313" key="1">
    <source>
        <dbReference type="EMBL" id="KAF0737104.1"/>
    </source>
</evidence>
<proteinExistence type="predicted"/>
<organism evidence="1 2">
    <name type="scientific">Aphanomyces euteiches</name>
    <dbReference type="NCBI Taxonomy" id="100861"/>
    <lineage>
        <taxon>Eukaryota</taxon>
        <taxon>Sar</taxon>
        <taxon>Stramenopiles</taxon>
        <taxon>Oomycota</taxon>
        <taxon>Saprolegniomycetes</taxon>
        <taxon>Saprolegniales</taxon>
        <taxon>Verrucalvaceae</taxon>
        <taxon>Aphanomyces</taxon>
    </lineage>
</organism>
<dbReference type="EMBL" id="VJMJ01000085">
    <property type="protein sequence ID" value="KAF0737104.1"/>
    <property type="molecule type" value="Genomic_DNA"/>
</dbReference>
<evidence type="ECO:0000313" key="2">
    <source>
        <dbReference type="Proteomes" id="UP000481153"/>
    </source>
</evidence>